<gene>
    <name evidence="1" type="ORF">CVO76_15090</name>
</gene>
<dbReference type="Gene3D" id="3.40.50.720">
    <property type="entry name" value="NAD(P)-binding Rossmann-like Domain"/>
    <property type="match status" value="1"/>
</dbReference>
<reference evidence="1 2" key="1">
    <citation type="submission" date="2017-11" db="EMBL/GenBank/DDBJ databases">
        <title>Draft genome of Arthrobacter agilis strain UMCV2, a plant growth-promoting rhizobacterium and biocontrol capacity of phytopathogenic fungi.</title>
        <authorList>
            <person name="Martinez-Camara R."/>
            <person name="Santoyo G."/>
            <person name="Moreno-Hagelsieb G."/>
            <person name="Valencia-Cantero E."/>
        </authorList>
    </citation>
    <scope>NUCLEOTIDE SEQUENCE [LARGE SCALE GENOMIC DNA]</scope>
    <source>
        <strain evidence="1 2">UMCV2</strain>
    </source>
</reference>
<evidence type="ECO:0000313" key="2">
    <source>
        <dbReference type="Proteomes" id="UP000239187"/>
    </source>
</evidence>
<evidence type="ECO:0000313" key="1">
    <source>
        <dbReference type="EMBL" id="AUZ88821.1"/>
    </source>
</evidence>
<dbReference type="AlphaFoldDB" id="A0A2L0UHT4"/>
<protein>
    <recommendedName>
        <fullName evidence="3">DUF1731 domain-containing protein</fullName>
    </recommendedName>
</protein>
<dbReference type="Proteomes" id="UP000239187">
    <property type="component" value="Chromosome"/>
</dbReference>
<accession>A0A2L0UHT4</accession>
<organism evidence="1 2">
    <name type="scientific">Arthrobacter agilis</name>
    <dbReference type="NCBI Taxonomy" id="37921"/>
    <lineage>
        <taxon>Bacteria</taxon>
        <taxon>Bacillati</taxon>
        <taxon>Actinomycetota</taxon>
        <taxon>Actinomycetes</taxon>
        <taxon>Micrococcales</taxon>
        <taxon>Micrococcaceae</taxon>
        <taxon>Arthrobacter</taxon>
    </lineage>
</organism>
<sequence>MDLGEVLQFLAGQLGLPEPPRGEVSTTRGGARRVDSSLLRSTGFSFTYPTYREGYRAVLAGQGVRHP</sequence>
<proteinExistence type="predicted"/>
<dbReference type="EMBL" id="CP024915">
    <property type="protein sequence ID" value="AUZ88821.1"/>
    <property type="molecule type" value="Genomic_DNA"/>
</dbReference>
<name>A0A2L0UHT4_9MICC</name>
<evidence type="ECO:0008006" key="3">
    <source>
        <dbReference type="Google" id="ProtNLM"/>
    </source>
</evidence>